<dbReference type="Gene3D" id="2.40.30.180">
    <property type="entry name" value="Ubiquitin-activating enzyme E1, FCCH domain"/>
    <property type="match status" value="2"/>
</dbReference>
<reference evidence="2" key="1">
    <citation type="journal article" date="2015" name="Nature">
        <title>Complex archaea that bridge the gap between prokaryotes and eukaryotes.</title>
        <authorList>
            <person name="Spang A."/>
            <person name="Saw J.H."/>
            <person name="Jorgensen S.L."/>
            <person name="Zaremba-Niedzwiedzka K."/>
            <person name="Martijn J."/>
            <person name="Lind A.E."/>
            <person name="van Eijk R."/>
            <person name="Schleper C."/>
            <person name="Guy L."/>
            <person name="Ettema T.J."/>
        </authorList>
    </citation>
    <scope>NUCLEOTIDE SEQUENCE</scope>
</reference>
<gene>
    <name evidence="2" type="ORF">LCGC14_0820370</name>
</gene>
<accession>A0A0F9PNP1</accession>
<dbReference type="AlphaFoldDB" id="A0A0F9PNP1"/>
<dbReference type="EMBL" id="LAZR01002302">
    <property type="protein sequence ID" value="KKN31784.1"/>
    <property type="molecule type" value="Genomic_DNA"/>
</dbReference>
<proteinExistence type="predicted"/>
<feature type="non-terminal residue" evidence="2">
    <location>
        <position position="1"/>
    </location>
</feature>
<comment type="caution">
    <text evidence="2">The sequence shown here is derived from an EMBL/GenBank/DDBJ whole genome shotgun (WGS) entry which is preliminary data.</text>
</comment>
<name>A0A0F9PNP1_9ZZZZ</name>
<dbReference type="Pfam" id="PF16190">
    <property type="entry name" value="E1_FCCH"/>
    <property type="match status" value="1"/>
</dbReference>
<feature type="domain" description="Ubiquitin-activating enzyme E1 FCCH" evidence="1">
    <location>
        <begin position="64"/>
        <end position="127"/>
    </location>
</feature>
<protein>
    <recommendedName>
        <fullName evidence="1">Ubiquitin-activating enzyme E1 FCCH domain-containing protein</fullName>
    </recommendedName>
</protein>
<sequence>TGTKFIWHTRLYQKAVLLPFQFNDTQAYILEFTDGYIRFFRNGGIIQEGDVTVTGASTTDPVIVDATGHGYSNGDEVTISGVVGMTQLNGNTYLVANKNPNDFEITDIDGNNINGDDFTAWSSGGILNKTYEITTPYALADLYDFRLAQNADVMYIANRGYDIKKLTRTNHAAWTLSSFSRTSDKFPAKTITGITLSPVVITSVAHGFANGDTIVIYEVGGTVELNHNVYVVANKAADTFELTDRNGDAISGAAFSAFTSGGTFGSFPKAVAFYEGRIFYANTYDASETFWGSRSPDTTTGIARYDDLTVGSNADDAFIFTLSPSATGKVDAIEWLAGTIKFLAIGTFGGVSKATGSGTNEPIAPASINVKPVVPEGCANMNPIPQGNIILYMQRGAINLRSFEFDVLSDNFISVDRNLVADHIFHSNAYALQIAFEKGSPDISWAARSDGVLAGVSLKGKEDVSGWHRQIIGGDHTDSNGNITKPKVLSVQTNPQANNFDQTWVVVERKIGGAAAGVTRRYVEMFSDTVRVPSPESFFTGEGNEAADAIAFNNDMFEAQKDIIHLDSAVTFDGSTAQTSTIAPAATTGFDIVFTAGTAIFVIGDIGKQIWKKSINGVGTGRAVITEFTDTTHVKCEIIVDFDNTDTIASGNWFLTTSGVSAGLGHLEGATVGLAADGVDLGDAVVTGGVIPDTGTQFSVLQVGLRYKGLLKSLNIEVGGIQGVAQSRQRNVEKAAIRFLGTLKAKVGTQRYSLEEVKEND</sequence>
<dbReference type="InterPro" id="IPR042302">
    <property type="entry name" value="E1_FCCH_sf"/>
</dbReference>
<organism evidence="2">
    <name type="scientific">marine sediment metagenome</name>
    <dbReference type="NCBI Taxonomy" id="412755"/>
    <lineage>
        <taxon>unclassified sequences</taxon>
        <taxon>metagenomes</taxon>
        <taxon>ecological metagenomes</taxon>
    </lineage>
</organism>
<dbReference type="InterPro" id="IPR032418">
    <property type="entry name" value="E1_FCCH"/>
</dbReference>
<evidence type="ECO:0000259" key="1">
    <source>
        <dbReference type="Pfam" id="PF16190"/>
    </source>
</evidence>
<evidence type="ECO:0000313" key="2">
    <source>
        <dbReference type="EMBL" id="KKN31784.1"/>
    </source>
</evidence>